<dbReference type="NCBIfam" id="TIGR00639">
    <property type="entry name" value="PurN"/>
    <property type="match status" value="1"/>
</dbReference>
<protein>
    <recommendedName>
        <fullName evidence="4">Phosphoribosylglycinamide formyltransferase</fullName>
        <ecNumber evidence="4">2.1.2.2</ecNumber>
    </recommendedName>
    <alternativeName>
        <fullName evidence="4">5'-phosphoribosylglycinamide transformylase</fullName>
    </alternativeName>
    <alternativeName>
        <fullName evidence="4">GAR transformylase</fullName>
        <shortName evidence="4">GART</shortName>
    </alternativeName>
</protein>
<dbReference type="HAMAP" id="MF_01930">
    <property type="entry name" value="PurN"/>
    <property type="match status" value="1"/>
</dbReference>
<evidence type="ECO:0000256" key="4">
    <source>
        <dbReference type="HAMAP-Rule" id="MF_01930"/>
    </source>
</evidence>
<organism evidence="6 7">
    <name type="scientific">Paraferrimonas sedimenticola</name>
    <dbReference type="NCBI Taxonomy" id="375674"/>
    <lineage>
        <taxon>Bacteria</taxon>
        <taxon>Pseudomonadati</taxon>
        <taxon>Pseudomonadota</taxon>
        <taxon>Gammaproteobacteria</taxon>
        <taxon>Alteromonadales</taxon>
        <taxon>Ferrimonadaceae</taxon>
        <taxon>Paraferrimonas</taxon>
    </lineage>
</organism>
<dbReference type="CDD" id="cd08645">
    <property type="entry name" value="FMT_core_GART"/>
    <property type="match status" value="1"/>
</dbReference>
<sequence>MNRPARVAVLISGQGTNLQAIMDANTIGDIDVEFAVVISNKEDAYGLIRAEQQGIPALALTAEAGESRASYDQRLHQALSEYQPDIIVLAGFMRILSDEFVERYLGRMVNIHPSLLPKYPGLNTHQKAIDNGDEEHGASVHFVTPQLDSGPVILQAKVPVFADDDVTSLSERVHVQEHSIYPLVVKWLSQQRVQLKDGQAWLDDQPLPPSGYAAD</sequence>
<gene>
    <name evidence="4 6" type="primary">purN</name>
    <name evidence="6" type="ORF">GCM10007895_00920</name>
</gene>
<dbReference type="PANTHER" id="PTHR43369">
    <property type="entry name" value="PHOSPHORIBOSYLGLYCINAMIDE FORMYLTRANSFERASE"/>
    <property type="match status" value="1"/>
</dbReference>
<evidence type="ECO:0000313" key="7">
    <source>
        <dbReference type="Proteomes" id="UP001161422"/>
    </source>
</evidence>
<comment type="pathway">
    <text evidence="1 4">Purine metabolism; IMP biosynthesis via de novo pathway; N(2)-formyl-N(1)-(5-phospho-D-ribosyl)glycinamide from N(1)-(5-phospho-D-ribosyl)glycinamide (10-formyl THF route): step 1/1.</text>
</comment>
<dbReference type="InterPro" id="IPR004607">
    <property type="entry name" value="GART"/>
</dbReference>
<comment type="caution">
    <text evidence="6">The sequence shown here is derived from an EMBL/GenBank/DDBJ whole genome shotgun (WGS) entry which is preliminary data.</text>
</comment>
<reference evidence="6" key="1">
    <citation type="journal article" date="2014" name="Int. J. Syst. Evol. Microbiol.">
        <title>Complete genome sequence of Corynebacterium casei LMG S-19264T (=DSM 44701T), isolated from a smear-ripened cheese.</title>
        <authorList>
            <consortium name="US DOE Joint Genome Institute (JGI-PGF)"/>
            <person name="Walter F."/>
            <person name="Albersmeier A."/>
            <person name="Kalinowski J."/>
            <person name="Ruckert C."/>
        </authorList>
    </citation>
    <scope>NUCLEOTIDE SEQUENCE</scope>
    <source>
        <strain evidence="6">NBRC 101628</strain>
    </source>
</reference>
<keyword evidence="3 4" id="KW-0658">Purine biosynthesis</keyword>
<comment type="similarity">
    <text evidence="4">Belongs to the GART family.</text>
</comment>
<dbReference type="SUPFAM" id="SSF53328">
    <property type="entry name" value="Formyltransferase"/>
    <property type="match status" value="1"/>
</dbReference>
<dbReference type="AlphaFoldDB" id="A0AA37RNU4"/>
<dbReference type="RefSeq" id="WP_095506153.1">
    <property type="nucleotide sequence ID" value="NZ_BSNC01000001.1"/>
</dbReference>
<dbReference type="GO" id="GO:0006189">
    <property type="term" value="P:'de novo' IMP biosynthetic process"/>
    <property type="evidence" value="ECO:0007669"/>
    <property type="project" value="UniProtKB-UniRule"/>
</dbReference>
<evidence type="ECO:0000259" key="5">
    <source>
        <dbReference type="Pfam" id="PF00551"/>
    </source>
</evidence>
<feature type="binding site" evidence="4">
    <location>
        <position position="110"/>
    </location>
    <ligand>
        <name>(6R)-10-formyltetrahydrofolate</name>
        <dbReference type="ChEBI" id="CHEBI:195366"/>
    </ligand>
</feature>
<feature type="binding site" evidence="4">
    <location>
        <begin position="93"/>
        <end position="96"/>
    </location>
    <ligand>
        <name>(6R)-10-formyltetrahydrofolate</name>
        <dbReference type="ChEBI" id="CHEBI:195366"/>
    </ligand>
</feature>
<name>A0AA37RNU4_9GAMM</name>
<dbReference type="PANTHER" id="PTHR43369:SF2">
    <property type="entry name" value="PHOSPHORIBOSYLGLYCINAMIDE FORMYLTRANSFERASE"/>
    <property type="match status" value="1"/>
</dbReference>
<dbReference type="EC" id="2.1.2.2" evidence="4"/>
<dbReference type="GO" id="GO:0004644">
    <property type="term" value="F:phosphoribosylglycinamide formyltransferase activity"/>
    <property type="evidence" value="ECO:0007669"/>
    <property type="project" value="UniProtKB-UniRule"/>
</dbReference>
<keyword evidence="7" id="KW-1185">Reference proteome</keyword>
<comment type="function">
    <text evidence="4">Catalyzes the transfer of a formyl group from 10-formyltetrahydrofolate to 5-phospho-ribosyl-glycinamide (GAR), producing 5-phospho-ribosyl-N-formylglycinamide (FGAR) and tetrahydrofolate.</text>
</comment>
<comment type="catalytic activity">
    <reaction evidence="4">
        <text>N(1)-(5-phospho-beta-D-ribosyl)glycinamide + (6R)-10-formyltetrahydrofolate = N(2)-formyl-N(1)-(5-phospho-beta-D-ribosyl)glycinamide + (6S)-5,6,7,8-tetrahydrofolate + H(+)</text>
        <dbReference type="Rhea" id="RHEA:15053"/>
        <dbReference type="ChEBI" id="CHEBI:15378"/>
        <dbReference type="ChEBI" id="CHEBI:57453"/>
        <dbReference type="ChEBI" id="CHEBI:143788"/>
        <dbReference type="ChEBI" id="CHEBI:147286"/>
        <dbReference type="ChEBI" id="CHEBI:195366"/>
        <dbReference type="EC" id="2.1.2.2"/>
    </reaction>
</comment>
<evidence type="ECO:0000256" key="2">
    <source>
        <dbReference type="ARBA" id="ARBA00022679"/>
    </source>
</evidence>
<feature type="site" description="Raises pKa of active site His" evidence="4">
    <location>
        <position position="148"/>
    </location>
</feature>
<dbReference type="Gene3D" id="3.40.50.170">
    <property type="entry name" value="Formyl transferase, N-terminal domain"/>
    <property type="match status" value="1"/>
</dbReference>
<dbReference type="GO" id="GO:0005829">
    <property type="term" value="C:cytosol"/>
    <property type="evidence" value="ECO:0007669"/>
    <property type="project" value="TreeGrafter"/>
</dbReference>
<keyword evidence="2 4" id="KW-0808">Transferase</keyword>
<accession>A0AA37RNU4</accession>
<dbReference type="InterPro" id="IPR036477">
    <property type="entry name" value="Formyl_transf_N_sf"/>
</dbReference>
<dbReference type="Pfam" id="PF00551">
    <property type="entry name" value="Formyl_trans_N"/>
    <property type="match status" value="1"/>
</dbReference>
<feature type="binding site" evidence="4">
    <location>
        <begin position="15"/>
        <end position="17"/>
    </location>
    <ligand>
        <name>N(1)-(5-phospho-beta-D-ribosyl)glycinamide</name>
        <dbReference type="ChEBI" id="CHEBI:143788"/>
    </ligand>
</feature>
<evidence type="ECO:0000313" key="6">
    <source>
        <dbReference type="EMBL" id="GLP94786.1"/>
    </source>
</evidence>
<feature type="domain" description="Formyl transferase N-terminal" evidence="5">
    <location>
        <begin position="6"/>
        <end position="185"/>
    </location>
</feature>
<evidence type="ECO:0000256" key="1">
    <source>
        <dbReference type="ARBA" id="ARBA00005054"/>
    </source>
</evidence>
<feature type="binding site" evidence="4">
    <location>
        <position position="68"/>
    </location>
    <ligand>
        <name>(6R)-10-formyltetrahydrofolate</name>
        <dbReference type="ChEBI" id="CHEBI:195366"/>
    </ligand>
</feature>
<feature type="active site" description="Proton donor" evidence="4">
    <location>
        <position position="112"/>
    </location>
</feature>
<dbReference type="EMBL" id="BSNC01000001">
    <property type="protein sequence ID" value="GLP94786.1"/>
    <property type="molecule type" value="Genomic_DNA"/>
</dbReference>
<proteinExistence type="inferred from homology"/>
<dbReference type="InterPro" id="IPR002376">
    <property type="entry name" value="Formyl_transf_N"/>
</dbReference>
<evidence type="ECO:0000256" key="3">
    <source>
        <dbReference type="ARBA" id="ARBA00022755"/>
    </source>
</evidence>
<reference evidence="6" key="2">
    <citation type="submission" date="2023-01" db="EMBL/GenBank/DDBJ databases">
        <title>Draft genome sequence of Paraferrimonas sedimenticola strain NBRC 101628.</title>
        <authorList>
            <person name="Sun Q."/>
            <person name="Mori K."/>
        </authorList>
    </citation>
    <scope>NUCLEOTIDE SEQUENCE</scope>
    <source>
        <strain evidence="6">NBRC 101628</strain>
    </source>
</reference>
<dbReference type="Proteomes" id="UP001161422">
    <property type="component" value="Unassembled WGS sequence"/>
</dbReference>